<dbReference type="RefSeq" id="WP_020516075.1">
    <property type="nucleotide sequence ID" value="NZ_JBIAZU010000008.1"/>
</dbReference>
<evidence type="ECO:0000256" key="1">
    <source>
        <dbReference type="ARBA" id="ARBA00022475"/>
    </source>
</evidence>
<keyword evidence="8 10" id="KW-0482">Metalloprotease</keyword>
<evidence type="ECO:0000313" key="14">
    <source>
        <dbReference type="Proteomes" id="UP001602245"/>
    </source>
</evidence>
<comment type="caution">
    <text evidence="13">The sequence shown here is derived from an EMBL/GenBank/DDBJ whole genome shotgun (WGS) entry which is preliminary data.</text>
</comment>
<proteinExistence type="inferred from homology"/>
<comment type="cofactor">
    <cofactor evidence="10">
        <name>Zn(2+)</name>
        <dbReference type="ChEBI" id="CHEBI:29105"/>
    </cofactor>
    <text evidence="10">Binds 1 zinc ion per subunit.</text>
</comment>
<reference evidence="13 14" key="1">
    <citation type="submission" date="2024-10" db="EMBL/GenBank/DDBJ databases">
        <title>The Natural Products Discovery Center: Release of the First 8490 Sequenced Strains for Exploring Actinobacteria Biosynthetic Diversity.</title>
        <authorList>
            <person name="Kalkreuter E."/>
            <person name="Kautsar S.A."/>
            <person name="Yang D."/>
            <person name="Bader C.D."/>
            <person name="Teijaro C.N."/>
            <person name="Fluegel L."/>
            <person name="Davis C.M."/>
            <person name="Simpson J.R."/>
            <person name="Lauterbach L."/>
            <person name="Steele A.D."/>
            <person name="Gui C."/>
            <person name="Meng S."/>
            <person name="Li G."/>
            <person name="Viehrig K."/>
            <person name="Ye F."/>
            <person name="Su P."/>
            <person name="Kiefer A.F."/>
            <person name="Nichols A."/>
            <person name="Cepeda A.J."/>
            <person name="Yan W."/>
            <person name="Fan B."/>
            <person name="Jiang Y."/>
            <person name="Adhikari A."/>
            <person name="Zheng C.-J."/>
            <person name="Schuster L."/>
            <person name="Cowan T.M."/>
            <person name="Smanski M.J."/>
            <person name="Chevrette M.G."/>
            <person name="De Carvalho L.P.S."/>
            <person name="Shen B."/>
        </authorList>
    </citation>
    <scope>NUCLEOTIDE SEQUENCE [LARGE SCALE GENOMIC DNA]</scope>
    <source>
        <strain evidence="13 14">NPDC000087</strain>
    </source>
</reference>
<gene>
    <name evidence="13" type="ORF">ACFY35_41125</name>
</gene>
<evidence type="ECO:0000256" key="8">
    <source>
        <dbReference type="ARBA" id="ARBA00023049"/>
    </source>
</evidence>
<evidence type="ECO:0000313" key="13">
    <source>
        <dbReference type="EMBL" id="MFF5295875.1"/>
    </source>
</evidence>
<feature type="transmembrane region" description="Helical" evidence="11">
    <location>
        <begin position="20"/>
        <end position="43"/>
    </location>
</feature>
<dbReference type="Pfam" id="PF01435">
    <property type="entry name" value="Peptidase_M48"/>
    <property type="match status" value="1"/>
</dbReference>
<keyword evidence="3 11" id="KW-0812">Transmembrane</keyword>
<keyword evidence="4" id="KW-0479">Metal-binding</keyword>
<dbReference type="InterPro" id="IPR050083">
    <property type="entry name" value="HtpX_protease"/>
</dbReference>
<keyword evidence="1" id="KW-1003">Cell membrane</keyword>
<keyword evidence="2 10" id="KW-0645">Protease</keyword>
<feature type="transmembrane region" description="Helical" evidence="11">
    <location>
        <begin position="55"/>
        <end position="74"/>
    </location>
</feature>
<dbReference type="PANTHER" id="PTHR43221">
    <property type="entry name" value="PROTEASE HTPX"/>
    <property type="match status" value="1"/>
</dbReference>
<name>A0ABW6WTP0_9ACTN</name>
<evidence type="ECO:0000256" key="10">
    <source>
        <dbReference type="RuleBase" id="RU003983"/>
    </source>
</evidence>
<sequence>MTSPPLPERRLRHPVEVPLFAIMVVLNVLIIIAIVIAASVLPFVPDSVRDSGWGVAIRSAFIALLLFIPALIVIRETQRASIRGQAVELSPTQFPDIYRTAEQFAGTLGLRRRPIIYLANGNGTLNAFAAQATGYDYVVLANELFANLYNNNREGLRFILGHELGHIRLHHVSLWYQLAVAYSQRIPLLGPALSRLREYSCDRHGAFLCPTGVNGLIVLTAGRYVENDVNVDELLEQGRRLHGFWIGLAQLPMSHPFTVRRLEHLFRLGLLHKQSSGARTAA</sequence>
<dbReference type="PANTHER" id="PTHR43221:SF2">
    <property type="entry name" value="PROTEASE HTPX HOMOLOG"/>
    <property type="match status" value="1"/>
</dbReference>
<evidence type="ECO:0000256" key="3">
    <source>
        <dbReference type="ARBA" id="ARBA00022692"/>
    </source>
</evidence>
<evidence type="ECO:0000256" key="5">
    <source>
        <dbReference type="ARBA" id="ARBA00022801"/>
    </source>
</evidence>
<evidence type="ECO:0000256" key="2">
    <source>
        <dbReference type="ARBA" id="ARBA00022670"/>
    </source>
</evidence>
<dbReference type="Proteomes" id="UP001602245">
    <property type="component" value="Unassembled WGS sequence"/>
</dbReference>
<protein>
    <submittedName>
        <fullName evidence="13">M48 family metallopeptidase</fullName>
        <ecNumber evidence="13">3.4.24.-</ecNumber>
    </submittedName>
</protein>
<keyword evidence="6 10" id="KW-0862">Zinc</keyword>
<dbReference type="GO" id="GO:0016787">
    <property type="term" value="F:hydrolase activity"/>
    <property type="evidence" value="ECO:0007669"/>
    <property type="project" value="UniProtKB-KW"/>
</dbReference>
<dbReference type="EMBL" id="JBIAZU010000008">
    <property type="protein sequence ID" value="MFF5295875.1"/>
    <property type="molecule type" value="Genomic_DNA"/>
</dbReference>
<evidence type="ECO:0000256" key="6">
    <source>
        <dbReference type="ARBA" id="ARBA00022833"/>
    </source>
</evidence>
<dbReference type="Gene3D" id="3.30.2010.10">
    <property type="entry name" value="Metalloproteases ('zincins'), catalytic domain"/>
    <property type="match status" value="1"/>
</dbReference>
<feature type="domain" description="Peptidase M48" evidence="12">
    <location>
        <begin position="92"/>
        <end position="172"/>
    </location>
</feature>
<evidence type="ECO:0000256" key="11">
    <source>
        <dbReference type="SAM" id="Phobius"/>
    </source>
</evidence>
<evidence type="ECO:0000256" key="7">
    <source>
        <dbReference type="ARBA" id="ARBA00022989"/>
    </source>
</evidence>
<evidence type="ECO:0000256" key="4">
    <source>
        <dbReference type="ARBA" id="ARBA00022723"/>
    </source>
</evidence>
<keyword evidence="5 10" id="KW-0378">Hydrolase</keyword>
<evidence type="ECO:0000256" key="9">
    <source>
        <dbReference type="ARBA" id="ARBA00023136"/>
    </source>
</evidence>
<dbReference type="CDD" id="cd07325">
    <property type="entry name" value="M48_Ste24p_like"/>
    <property type="match status" value="1"/>
</dbReference>
<accession>A0ABW6WTP0</accession>
<keyword evidence="9 11" id="KW-0472">Membrane</keyword>
<dbReference type="InterPro" id="IPR001915">
    <property type="entry name" value="Peptidase_M48"/>
</dbReference>
<dbReference type="EC" id="3.4.24.-" evidence="13"/>
<evidence type="ECO:0000259" key="12">
    <source>
        <dbReference type="Pfam" id="PF01435"/>
    </source>
</evidence>
<keyword evidence="7 11" id="KW-1133">Transmembrane helix</keyword>
<comment type="similarity">
    <text evidence="10">Belongs to the peptidase M48 family.</text>
</comment>
<organism evidence="13 14">
    <name type="scientific">Paractinoplanes globisporus</name>
    <dbReference type="NCBI Taxonomy" id="113565"/>
    <lineage>
        <taxon>Bacteria</taxon>
        <taxon>Bacillati</taxon>
        <taxon>Actinomycetota</taxon>
        <taxon>Actinomycetes</taxon>
        <taxon>Micromonosporales</taxon>
        <taxon>Micromonosporaceae</taxon>
        <taxon>Paractinoplanes</taxon>
    </lineage>
</organism>
<keyword evidence="14" id="KW-1185">Reference proteome</keyword>